<protein>
    <submittedName>
        <fullName evidence="1">Uncharacterized protein</fullName>
    </submittedName>
</protein>
<evidence type="ECO:0000313" key="1">
    <source>
        <dbReference type="EMBL" id="PIL44216.1"/>
    </source>
</evidence>
<dbReference type="EMBL" id="PDOC01000008">
    <property type="protein sequence ID" value="PIL44216.1"/>
    <property type="molecule type" value="Genomic_DNA"/>
</dbReference>
<sequence>MRLALLYAEDASVLLPTGQTLRGRDAIAAYYSKLPAVKERDRRRIGPRKFFFFPPVVHATATASGRHGEKHSFLDILVQQSDGSFLFSFSSWTLR</sequence>
<dbReference type="Gene3D" id="3.10.450.50">
    <property type="match status" value="1"/>
</dbReference>
<organism evidence="1 2">
    <name type="scientific">Massilia eurypsychrophila</name>
    <dbReference type="NCBI Taxonomy" id="1485217"/>
    <lineage>
        <taxon>Bacteria</taxon>
        <taxon>Pseudomonadati</taxon>
        <taxon>Pseudomonadota</taxon>
        <taxon>Betaproteobacteria</taxon>
        <taxon>Burkholderiales</taxon>
        <taxon>Oxalobacteraceae</taxon>
        <taxon>Telluria group</taxon>
        <taxon>Massilia</taxon>
    </lineage>
</organism>
<dbReference type="AlphaFoldDB" id="A0A2G8TDT2"/>
<keyword evidence="2" id="KW-1185">Reference proteome</keyword>
<proteinExistence type="predicted"/>
<comment type="caution">
    <text evidence="1">The sequence shown here is derived from an EMBL/GenBank/DDBJ whole genome shotgun (WGS) entry which is preliminary data.</text>
</comment>
<accession>A0A2G8TDT2</accession>
<dbReference type="Proteomes" id="UP000230390">
    <property type="component" value="Unassembled WGS sequence"/>
</dbReference>
<evidence type="ECO:0000313" key="2">
    <source>
        <dbReference type="Proteomes" id="UP000230390"/>
    </source>
</evidence>
<name>A0A2G8TDT2_9BURK</name>
<reference evidence="1 2" key="1">
    <citation type="submission" date="2017-10" db="EMBL/GenBank/DDBJ databases">
        <title>Massilia psychrophilum sp. nov., a novel purple-pigmented bacterium isolated from Tianshan glacier, Xinjiang Municipality, China.</title>
        <authorList>
            <person name="Wang H."/>
        </authorList>
    </citation>
    <scope>NUCLEOTIDE SEQUENCE [LARGE SCALE GENOMIC DNA]</scope>
    <source>
        <strain evidence="1 2">JCM 30074</strain>
    </source>
</reference>
<dbReference type="InterPro" id="IPR032710">
    <property type="entry name" value="NTF2-like_dom_sf"/>
</dbReference>
<gene>
    <name evidence="1" type="ORF">CR105_14140</name>
</gene>
<dbReference type="SUPFAM" id="SSF54427">
    <property type="entry name" value="NTF2-like"/>
    <property type="match status" value="1"/>
</dbReference>